<feature type="chain" id="PRO_5001527285" description="DUF1264 domain-containing protein" evidence="2">
    <location>
        <begin position="22"/>
        <end position="271"/>
    </location>
</feature>
<protein>
    <recommendedName>
        <fullName evidence="5">DUF1264 domain-containing protein</fullName>
    </recommendedName>
</protein>
<organism evidence="3 4">
    <name type="scientific">Stutzerimonas stutzeri</name>
    <name type="common">Pseudomonas stutzeri</name>
    <dbReference type="NCBI Taxonomy" id="316"/>
    <lineage>
        <taxon>Bacteria</taxon>
        <taxon>Pseudomonadati</taxon>
        <taxon>Pseudomonadota</taxon>
        <taxon>Gammaproteobacteria</taxon>
        <taxon>Pseudomonadales</taxon>
        <taxon>Pseudomonadaceae</taxon>
        <taxon>Stutzerimonas</taxon>
    </lineage>
</organism>
<dbReference type="EMBL" id="CP007509">
    <property type="protein sequence ID" value="AHY43694.1"/>
    <property type="molecule type" value="Genomic_DNA"/>
</dbReference>
<dbReference type="Proteomes" id="UP000025238">
    <property type="component" value="Chromosome"/>
</dbReference>
<feature type="region of interest" description="Disordered" evidence="1">
    <location>
        <begin position="240"/>
        <end position="271"/>
    </location>
</feature>
<dbReference type="OrthoDB" id="254168at2"/>
<dbReference type="AlphaFoldDB" id="A0A023WV50"/>
<accession>A0A023WV50</accession>
<dbReference type="PANTHER" id="PTHR31360:SF0">
    <property type="entry name" value="OIL BODY-ASSOCIATED PROTEIN 1B"/>
    <property type="match status" value="1"/>
</dbReference>
<evidence type="ECO:0008006" key="5">
    <source>
        <dbReference type="Google" id="ProtNLM"/>
    </source>
</evidence>
<dbReference type="PANTHER" id="PTHR31360">
    <property type="match status" value="1"/>
</dbReference>
<dbReference type="InterPro" id="IPR010686">
    <property type="entry name" value="OBAP-like"/>
</dbReference>
<proteinExistence type="predicted"/>
<reference evidence="3 4" key="1">
    <citation type="submission" date="2014-03" db="EMBL/GenBank/DDBJ databases">
        <title>Complete genome sequence of Pseudomonas stutzeri 19SMN4.</title>
        <authorList>
            <person name="Brunet-Galmes I."/>
            <person name="Nogales B."/>
            <person name="Busquets A."/>
            <person name="Pena A."/>
            <person name="Gomila M."/>
            <person name="Garcia-Valdes E."/>
            <person name="Lalucat J."/>
            <person name="Bennasar A."/>
            <person name="Bosch R."/>
        </authorList>
    </citation>
    <scope>NUCLEOTIDE SEQUENCE [LARGE SCALE GENOMIC DNA]</scope>
    <source>
        <strain evidence="3 4">19SMN4</strain>
    </source>
</reference>
<name>A0A023WV50_STUST</name>
<sequence length="271" mass="30081">MRKLLVLSSIALLAACGQHNAASYTDTAGAPKSAETRTLEAGAKLLQGKAPLNAVSAYLNGFHFYNGDMDGQMEAHHYVTRLNEDVMQALIYDGNGSDAKLMGVEYIISARLFATLPDDEKKLWHSHDYEVKSGTLVAPGLPQVAEKQLMEQVVSTYGKTWHTWHTDRDKELPYGIPALMMGFTEDGQLDPALEKARDQRFGVDTQAIRRSRESIPQPRVDPAANAWEKGEVIQLQRVWGAGEHRHGDGAGRAEIIESGRLQQQQQRSDER</sequence>
<feature type="signal peptide" evidence="2">
    <location>
        <begin position="1"/>
        <end position="21"/>
    </location>
</feature>
<dbReference type="Pfam" id="PF06884">
    <property type="entry name" value="DUF1264"/>
    <property type="match status" value="1"/>
</dbReference>
<dbReference type="PATRIC" id="fig|316.97.peg.2980"/>
<keyword evidence="2" id="KW-0732">Signal</keyword>
<evidence type="ECO:0000313" key="4">
    <source>
        <dbReference type="Proteomes" id="UP000025238"/>
    </source>
</evidence>
<gene>
    <name evidence="3" type="ORF">UIB01_14885</name>
</gene>
<evidence type="ECO:0000256" key="1">
    <source>
        <dbReference type="SAM" id="MobiDB-lite"/>
    </source>
</evidence>
<feature type="compositionally biased region" description="Basic and acidic residues" evidence="1">
    <location>
        <begin position="242"/>
        <end position="257"/>
    </location>
</feature>
<dbReference type="PROSITE" id="PS51257">
    <property type="entry name" value="PROKAR_LIPOPROTEIN"/>
    <property type="match status" value="1"/>
</dbReference>
<feature type="compositionally biased region" description="Polar residues" evidence="1">
    <location>
        <begin position="260"/>
        <end position="271"/>
    </location>
</feature>
<evidence type="ECO:0000256" key="2">
    <source>
        <dbReference type="SAM" id="SignalP"/>
    </source>
</evidence>
<dbReference type="KEGG" id="pstu:UIB01_14885"/>
<evidence type="ECO:0000313" key="3">
    <source>
        <dbReference type="EMBL" id="AHY43694.1"/>
    </source>
</evidence>